<feature type="transmembrane region" description="Helical" evidence="6">
    <location>
        <begin position="183"/>
        <end position="205"/>
    </location>
</feature>
<sequence length="513" mass="57690">MAVNQLKAGAALSYISIGLNNIIGLLYTPYMLRMMGQNEYGLYSLVASVVAYLTVLDLGFGNAIVRYTAKFRAEAKTKEQYEMFGMFLVLYCAIGLVAFGAGFGLYFHIDTLFGDTMSPEELGKVRVMMLLMVFNIAFTFPMSIWGAVINAYEKFVFPKAINITRIVLNTVIMVVLLELGYKAVAMVVLITLFNMVTLIINAWYCKYRLCIHVKFVRFKWGFLKEVSIYSFWLFLNAIMDRIYWSTGQFVLGMFKGAMVVAVYAIAIQLQGIYMSFSTAISGVFLPRITSMVTKGNDEKAISDIFIRIGRIQYIVMAFILSGFIVFGRPFIHLWAGTNYDDAYWITLLFFVPLTVPLIQNVGISILQARNQLRFRSLLYVIIAIASLGISIPLAKEYGGIGCAIGTALALTAGQIVAMNIYYHKKIHLDIPKFWKEIAGMSVVPIIVGIVCMLINIYIDIQYNIFTLAIGILLFSAIYLPLFWRCSMNAGERDLFAMPINRLLNKLGLNIQLG</sequence>
<proteinExistence type="predicted"/>
<protein>
    <submittedName>
        <fullName evidence="7">Polysaccharide biosynthesis family protein</fullName>
    </submittedName>
</protein>
<dbReference type="PATRIC" id="fig|1339350.3.peg.3334"/>
<keyword evidence="3 6" id="KW-0812">Transmembrane</keyword>
<keyword evidence="2" id="KW-1003">Cell membrane</keyword>
<feature type="transmembrane region" description="Helical" evidence="6">
    <location>
        <begin position="226"/>
        <end position="244"/>
    </location>
</feature>
<feature type="transmembrane region" description="Helical" evidence="6">
    <location>
        <begin position="377"/>
        <end position="394"/>
    </location>
</feature>
<evidence type="ECO:0000256" key="5">
    <source>
        <dbReference type="ARBA" id="ARBA00023136"/>
    </source>
</evidence>
<comment type="subcellular location">
    <subcellularLocation>
        <location evidence="1">Cell membrane</location>
        <topology evidence="1">Multi-pass membrane protein</topology>
    </subcellularLocation>
</comment>
<feature type="transmembrane region" description="Helical" evidence="6">
    <location>
        <begin position="400"/>
        <end position="421"/>
    </location>
</feature>
<dbReference type="Pfam" id="PF01943">
    <property type="entry name" value="Polysacc_synt"/>
    <property type="match status" value="1"/>
</dbReference>
<evidence type="ECO:0000256" key="1">
    <source>
        <dbReference type="ARBA" id="ARBA00004651"/>
    </source>
</evidence>
<evidence type="ECO:0000256" key="6">
    <source>
        <dbReference type="SAM" id="Phobius"/>
    </source>
</evidence>
<organism evidence="7 8">
    <name type="scientific">Phocaeicola vulgatus str. 3775 SL</name>
    <name type="common">B</name>
    <name type="synonym">iv</name>
    <dbReference type="NCBI Taxonomy" id="1339350"/>
    <lineage>
        <taxon>Bacteria</taxon>
        <taxon>Pseudomonadati</taxon>
        <taxon>Bacteroidota</taxon>
        <taxon>Bacteroidia</taxon>
        <taxon>Bacteroidales</taxon>
        <taxon>Bacteroidaceae</taxon>
        <taxon>Phocaeicola</taxon>
    </lineage>
</organism>
<name>A0A078QXN6_PHOVU</name>
<dbReference type="Proteomes" id="UP000028134">
    <property type="component" value="Unassembled WGS sequence"/>
</dbReference>
<dbReference type="InterPro" id="IPR002797">
    <property type="entry name" value="Polysacc_synth"/>
</dbReference>
<evidence type="ECO:0000256" key="2">
    <source>
        <dbReference type="ARBA" id="ARBA00022475"/>
    </source>
</evidence>
<dbReference type="InterPro" id="IPR050833">
    <property type="entry name" value="Poly_Biosynth_Transport"/>
</dbReference>
<feature type="transmembrane region" description="Helical" evidence="6">
    <location>
        <begin position="464"/>
        <end position="483"/>
    </location>
</feature>
<evidence type="ECO:0000256" key="4">
    <source>
        <dbReference type="ARBA" id="ARBA00022989"/>
    </source>
</evidence>
<dbReference type="PANTHER" id="PTHR30250:SF26">
    <property type="entry name" value="PSMA PROTEIN"/>
    <property type="match status" value="1"/>
</dbReference>
<evidence type="ECO:0000256" key="3">
    <source>
        <dbReference type="ARBA" id="ARBA00022692"/>
    </source>
</evidence>
<dbReference type="AlphaFoldDB" id="A0A078QXN6"/>
<evidence type="ECO:0000313" key="7">
    <source>
        <dbReference type="EMBL" id="KDS27813.1"/>
    </source>
</evidence>
<keyword evidence="4 6" id="KW-1133">Transmembrane helix</keyword>
<feature type="transmembrane region" description="Helical" evidence="6">
    <location>
        <begin position="42"/>
        <end position="65"/>
    </location>
</feature>
<reference evidence="7 8" key="1">
    <citation type="submission" date="2014-04" db="EMBL/GenBank/DDBJ databases">
        <authorList>
            <person name="Sears C."/>
            <person name="Carroll K."/>
            <person name="Sack B.R."/>
            <person name="Qadri F."/>
            <person name="Myers L.L."/>
            <person name="Chung G.-T."/>
            <person name="Escheverria P."/>
            <person name="Fraser C.M."/>
            <person name="Sadzewicz L."/>
            <person name="Shefchek K.A."/>
            <person name="Tallon L."/>
            <person name="Das S.P."/>
            <person name="Daugherty S."/>
            <person name="Mongodin E.F."/>
        </authorList>
    </citation>
    <scope>NUCLEOTIDE SEQUENCE [LARGE SCALE GENOMIC DNA]</scope>
    <source>
        <strain evidence="8">3775 SL(B) 10 (iv)</strain>
    </source>
</reference>
<feature type="transmembrane region" description="Helical" evidence="6">
    <location>
        <begin position="433"/>
        <end position="458"/>
    </location>
</feature>
<dbReference type="RefSeq" id="WP_032946139.1">
    <property type="nucleotide sequence ID" value="NZ_JNHI01000028.1"/>
</dbReference>
<comment type="caution">
    <text evidence="7">The sequence shown here is derived from an EMBL/GenBank/DDBJ whole genome shotgun (WGS) entry which is preliminary data.</text>
</comment>
<dbReference type="PANTHER" id="PTHR30250">
    <property type="entry name" value="PST FAMILY PREDICTED COLANIC ACID TRANSPORTER"/>
    <property type="match status" value="1"/>
</dbReference>
<feature type="transmembrane region" description="Helical" evidence="6">
    <location>
        <begin position="12"/>
        <end position="30"/>
    </location>
</feature>
<accession>A0A078QXN6</accession>
<dbReference type="EMBL" id="JNHI01000028">
    <property type="protein sequence ID" value="KDS27813.1"/>
    <property type="molecule type" value="Genomic_DNA"/>
</dbReference>
<feature type="transmembrane region" description="Helical" evidence="6">
    <location>
        <begin position="343"/>
        <end position="365"/>
    </location>
</feature>
<feature type="transmembrane region" description="Helical" evidence="6">
    <location>
        <begin position="313"/>
        <end position="331"/>
    </location>
</feature>
<gene>
    <name evidence="7" type="ORF">M097_3496</name>
</gene>
<dbReference type="GO" id="GO:0005886">
    <property type="term" value="C:plasma membrane"/>
    <property type="evidence" value="ECO:0007669"/>
    <property type="project" value="UniProtKB-SubCell"/>
</dbReference>
<feature type="transmembrane region" description="Helical" evidence="6">
    <location>
        <begin position="160"/>
        <end position="177"/>
    </location>
</feature>
<evidence type="ECO:0000313" key="8">
    <source>
        <dbReference type="Proteomes" id="UP000028134"/>
    </source>
</evidence>
<feature type="transmembrane region" description="Helical" evidence="6">
    <location>
        <begin position="127"/>
        <end position="148"/>
    </location>
</feature>
<feature type="transmembrane region" description="Helical" evidence="6">
    <location>
        <begin position="86"/>
        <end position="107"/>
    </location>
</feature>
<feature type="transmembrane region" description="Helical" evidence="6">
    <location>
        <begin position="256"/>
        <end position="285"/>
    </location>
</feature>
<keyword evidence="5 6" id="KW-0472">Membrane</keyword>